<dbReference type="PANTHER" id="PTHR47595:SF1">
    <property type="entry name" value="MYB_SANT-LIKE DNA-BINDING DOMAIN-CONTAINING PROTEIN"/>
    <property type="match status" value="1"/>
</dbReference>
<reference evidence="4" key="1">
    <citation type="submission" date="2025-08" db="UniProtKB">
        <authorList>
            <consortium name="RefSeq"/>
        </authorList>
    </citation>
    <scope>IDENTIFICATION</scope>
</reference>
<dbReference type="GeneID" id="105422113"/>
<dbReference type="Pfam" id="PF13837">
    <property type="entry name" value="Myb_DNA-bind_4"/>
    <property type="match status" value="1"/>
</dbReference>
<dbReference type="Proteomes" id="UP000504615">
    <property type="component" value="Unplaced"/>
</dbReference>
<sequence>MSQKKISNNIASALSIKGYNVTGSQCLSKFHGMKRTYKSIKDHNVKSGNNPRSWPYMEVMESLLDERPFMLPLAIACSSYISSNRSTSNNTSSTSSKENTSKIAASIIQSRELAEKNREQRHKEKMEFRKEMLDIMKKMLDK</sequence>
<keyword evidence="3" id="KW-1185">Reference proteome</keyword>
<dbReference type="OrthoDB" id="6780173at2759"/>
<gene>
    <name evidence="4" type="primary">LOC105422113</name>
</gene>
<feature type="region of interest" description="Disordered" evidence="1">
    <location>
        <begin position="83"/>
        <end position="124"/>
    </location>
</feature>
<accession>A0A8N1S4D6</accession>
<evidence type="ECO:0000313" key="3">
    <source>
        <dbReference type="Proteomes" id="UP000504615"/>
    </source>
</evidence>
<feature type="compositionally biased region" description="Low complexity" evidence="1">
    <location>
        <begin position="83"/>
        <end position="98"/>
    </location>
</feature>
<dbReference type="PANTHER" id="PTHR47595">
    <property type="entry name" value="HEAT SHOCK 70 KDA PROTEIN 14"/>
    <property type="match status" value="1"/>
</dbReference>
<evidence type="ECO:0000259" key="2">
    <source>
        <dbReference type="Pfam" id="PF13837"/>
    </source>
</evidence>
<dbReference type="AlphaFoldDB" id="A0A8N1S4D6"/>
<name>A0A8N1S4D6_9HYME</name>
<proteinExistence type="predicted"/>
<feature type="compositionally biased region" description="Basic and acidic residues" evidence="1">
    <location>
        <begin position="112"/>
        <end position="124"/>
    </location>
</feature>
<organism evidence="3 4">
    <name type="scientific">Pogonomyrmex barbatus</name>
    <name type="common">red harvester ant</name>
    <dbReference type="NCBI Taxonomy" id="144034"/>
    <lineage>
        <taxon>Eukaryota</taxon>
        <taxon>Metazoa</taxon>
        <taxon>Ecdysozoa</taxon>
        <taxon>Arthropoda</taxon>
        <taxon>Hexapoda</taxon>
        <taxon>Insecta</taxon>
        <taxon>Pterygota</taxon>
        <taxon>Neoptera</taxon>
        <taxon>Endopterygota</taxon>
        <taxon>Hymenoptera</taxon>
        <taxon>Apocrita</taxon>
        <taxon>Aculeata</taxon>
        <taxon>Formicoidea</taxon>
        <taxon>Formicidae</taxon>
        <taxon>Myrmicinae</taxon>
        <taxon>Pogonomyrmex</taxon>
    </lineage>
</organism>
<feature type="domain" description="Myb/SANT-like DNA-binding" evidence="2">
    <location>
        <begin position="8"/>
        <end position="63"/>
    </location>
</feature>
<protein>
    <submittedName>
        <fullName evidence="4">Uncharacterized protein LOC105422113</fullName>
    </submittedName>
</protein>
<dbReference type="Gene3D" id="1.10.10.60">
    <property type="entry name" value="Homeodomain-like"/>
    <property type="match status" value="1"/>
</dbReference>
<dbReference type="InterPro" id="IPR044822">
    <property type="entry name" value="Myb_DNA-bind_4"/>
</dbReference>
<dbReference type="RefSeq" id="XP_025072883.1">
    <property type="nucleotide sequence ID" value="XM_025217098.1"/>
</dbReference>
<evidence type="ECO:0000256" key="1">
    <source>
        <dbReference type="SAM" id="MobiDB-lite"/>
    </source>
</evidence>
<evidence type="ECO:0000313" key="4">
    <source>
        <dbReference type="RefSeq" id="XP_025072883.1"/>
    </source>
</evidence>